<feature type="domain" description="Glycosyltransferase subfamily 4-like N-terminal" evidence="2">
    <location>
        <begin position="15"/>
        <end position="153"/>
    </location>
</feature>
<gene>
    <name evidence="3" type="ORF">QGN17_10620</name>
</gene>
<evidence type="ECO:0000313" key="4">
    <source>
        <dbReference type="Proteomes" id="UP001160625"/>
    </source>
</evidence>
<feature type="domain" description="Glycosyl transferase family 1" evidence="1">
    <location>
        <begin position="177"/>
        <end position="321"/>
    </location>
</feature>
<dbReference type="GO" id="GO:0016757">
    <property type="term" value="F:glycosyltransferase activity"/>
    <property type="evidence" value="ECO:0007669"/>
    <property type="project" value="UniProtKB-KW"/>
</dbReference>
<dbReference type="CDD" id="cd03801">
    <property type="entry name" value="GT4_PimA-like"/>
    <property type="match status" value="1"/>
</dbReference>
<dbReference type="Proteomes" id="UP001160625">
    <property type="component" value="Unassembled WGS sequence"/>
</dbReference>
<keyword evidence="3" id="KW-0328">Glycosyltransferase</keyword>
<dbReference type="EC" id="2.4.-.-" evidence="3"/>
<keyword evidence="4" id="KW-1185">Reference proteome</keyword>
<reference evidence="3" key="1">
    <citation type="submission" date="2023-04" db="EMBL/GenBank/DDBJ databases">
        <title>Sphingomonas sp. MAHUQ-71 isolated from rice field.</title>
        <authorList>
            <person name="Huq M.A."/>
        </authorList>
    </citation>
    <scope>NUCLEOTIDE SEQUENCE</scope>
    <source>
        <strain evidence="3">MAHUQ-71</strain>
    </source>
</reference>
<dbReference type="InterPro" id="IPR028098">
    <property type="entry name" value="Glyco_trans_4-like_N"/>
</dbReference>
<dbReference type="Pfam" id="PF13579">
    <property type="entry name" value="Glyco_trans_4_4"/>
    <property type="match status" value="1"/>
</dbReference>
<sequence>MKILHAVRQYPPGVGGIESYVSQLAALQVRAGHDVRVVTLDKIIDGDGHRLPLEDVQHGVTVMRVPFLGSRRYPLAPGALRHFRDADIIHVHGVEFFADFAALTGAVHGRPLVLSTHGGIFHTRFAWPLKMLWFRTITRATLRRYRFVLASSLQDHGMFAGIAGAKVKLVENAVDIDRFANASSAGARRMIYFGRLAPNKGLETLITWFAAVRRLAPEWSLTIAGKEMGTQIASLRALAVTLGVDQAVQFCREPDDATLRDLIAECSTFVCASRFEGFGIAAVEAIGAGLFPVLSEIAPFQRTIERCGQGLCLDFASSETARDFLIAFAAFSSRPPSPAQLRERLAPFRWERVLVETQTLYAKALQDRPDEQRPIAAPLSEPA</sequence>
<organism evidence="3 4">
    <name type="scientific">Sphingomonas oryzagri</name>
    <dbReference type="NCBI Taxonomy" id="3042314"/>
    <lineage>
        <taxon>Bacteria</taxon>
        <taxon>Pseudomonadati</taxon>
        <taxon>Pseudomonadota</taxon>
        <taxon>Alphaproteobacteria</taxon>
        <taxon>Sphingomonadales</taxon>
        <taxon>Sphingomonadaceae</taxon>
        <taxon>Sphingomonas</taxon>
    </lineage>
</organism>
<dbReference type="InterPro" id="IPR001296">
    <property type="entry name" value="Glyco_trans_1"/>
</dbReference>
<keyword evidence="3" id="KW-0808">Transferase</keyword>
<evidence type="ECO:0000259" key="2">
    <source>
        <dbReference type="Pfam" id="PF13579"/>
    </source>
</evidence>
<name>A0ABT6N355_9SPHN</name>
<evidence type="ECO:0000259" key="1">
    <source>
        <dbReference type="Pfam" id="PF00534"/>
    </source>
</evidence>
<evidence type="ECO:0000313" key="3">
    <source>
        <dbReference type="EMBL" id="MDH7639184.1"/>
    </source>
</evidence>
<dbReference type="PANTHER" id="PTHR45947">
    <property type="entry name" value="SULFOQUINOVOSYL TRANSFERASE SQD2"/>
    <property type="match status" value="1"/>
</dbReference>
<proteinExistence type="predicted"/>
<protein>
    <submittedName>
        <fullName evidence="3">Glycosyltransferase family 4 protein</fullName>
        <ecNumber evidence="3">2.4.-.-</ecNumber>
    </submittedName>
</protein>
<dbReference type="RefSeq" id="WP_281044445.1">
    <property type="nucleotide sequence ID" value="NZ_JARYGZ010000001.1"/>
</dbReference>
<dbReference type="Gene3D" id="3.40.50.2000">
    <property type="entry name" value="Glycogen Phosphorylase B"/>
    <property type="match status" value="2"/>
</dbReference>
<dbReference type="PANTHER" id="PTHR45947:SF3">
    <property type="entry name" value="SULFOQUINOVOSYL TRANSFERASE SQD2"/>
    <property type="match status" value="1"/>
</dbReference>
<comment type="caution">
    <text evidence="3">The sequence shown here is derived from an EMBL/GenBank/DDBJ whole genome shotgun (WGS) entry which is preliminary data.</text>
</comment>
<dbReference type="EMBL" id="JARYGZ010000001">
    <property type="protein sequence ID" value="MDH7639184.1"/>
    <property type="molecule type" value="Genomic_DNA"/>
</dbReference>
<dbReference type="InterPro" id="IPR050194">
    <property type="entry name" value="Glycosyltransferase_grp1"/>
</dbReference>
<accession>A0ABT6N355</accession>
<dbReference type="SUPFAM" id="SSF53756">
    <property type="entry name" value="UDP-Glycosyltransferase/glycogen phosphorylase"/>
    <property type="match status" value="1"/>
</dbReference>
<dbReference type="Pfam" id="PF00534">
    <property type="entry name" value="Glycos_transf_1"/>
    <property type="match status" value="1"/>
</dbReference>